<evidence type="ECO:0000256" key="4">
    <source>
        <dbReference type="ARBA" id="ARBA00022771"/>
    </source>
</evidence>
<feature type="chain" id="PRO_5029813785" description="RING-type E3 ubiquitin transferase" evidence="10">
    <location>
        <begin position="29"/>
        <end position="239"/>
    </location>
</feature>
<evidence type="ECO:0000256" key="10">
    <source>
        <dbReference type="SAM" id="SignalP"/>
    </source>
</evidence>
<comment type="catalytic activity">
    <reaction evidence="1">
        <text>S-ubiquitinyl-[E2 ubiquitin-conjugating enzyme]-L-cysteine + [acceptor protein]-L-lysine = [E2 ubiquitin-conjugating enzyme]-L-cysteine + N(6)-ubiquitinyl-[acceptor protein]-L-lysine.</text>
        <dbReference type="EC" id="2.3.2.27"/>
    </reaction>
</comment>
<dbReference type="Gene3D" id="3.30.40.10">
    <property type="entry name" value="Zinc/RING finger domain, C3HC4 (zinc finger)"/>
    <property type="match status" value="1"/>
</dbReference>
<gene>
    <name evidence="12" type="ORF">Acr_00g0035000</name>
</gene>
<dbReference type="GO" id="GO:0008270">
    <property type="term" value="F:zinc ion binding"/>
    <property type="evidence" value="ECO:0007669"/>
    <property type="project" value="UniProtKB-KW"/>
</dbReference>
<dbReference type="InterPro" id="IPR053238">
    <property type="entry name" value="RING-H2_zinc_finger"/>
</dbReference>
<dbReference type="PANTHER" id="PTHR14155">
    <property type="entry name" value="RING FINGER DOMAIN-CONTAINING"/>
    <property type="match status" value="1"/>
</dbReference>
<keyword evidence="6" id="KW-0862">Zinc</keyword>
<reference evidence="13" key="1">
    <citation type="submission" date="2019-07" db="EMBL/GenBank/DDBJ databases">
        <title>De Novo Assembly of kiwifruit Actinidia rufa.</title>
        <authorList>
            <person name="Sugita-Konishi S."/>
            <person name="Sato K."/>
            <person name="Mori E."/>
            <person name="Abe Y."/>
            <person name="Kisaki G."/>
            <person name="Hamano K."/>
            <person name="Suezawa K."/>
            <person name="Otani M."/>
            <person name="Fukuda T."/>
            <person name="Manabe T."/>
            <person name="Gomi K."/>
            <person name="Tabuchi M."/>
            <person name="Akimitsu K."/>
            <person name="Kataoka I."/>
        </authorList>
    </citation>
    <scope>NUCLEOTIDE SEQUENCE [LARGE SCALE GENOMIC DNA]</scope>
    <source>
        <strain evidence="13">cv. Fuchu</strain>
    </source>
</reference>
<dbReference type="EC" id="2.3.2.27" evidence="2"/>
<dbReference type="Proteomes" id="UP000585474">
    <property type="component" value="Unassembled WGS sequence"/>
</dbReference>
<evidence type="ECO:0000256" key="5">
    <source>
        <dbReference type="ARBA" id="ARBA00022786"/>
    </source>
</evidence>
<evidence type="ECO:0000313" key="13">
    <source>
        <dbReference type="Proteomes" id="UP000585474"/>
    </source>
</evidence>
<feature type="region of interest" description="Disordered" evidence="9">
    <location>
        <begin position="42"/>
        <end position="61"/>
    </location>
</feature>
<dbReference type="PROSITE" id="PS50089">
    <property type="entry name" value="ZF_RING_2"/>
    <property type="match status" value="1"/>
</dbReference>
<dbReference type="PANTHER" id="PTHR14155:SF610">
    <property type="entry name" value="OS01G0755700 PROTEIN"/>
    <property type="match status" value="1"/>
</dbReference>
<keyword evidence="3" id="KW-0479">Metal-binding</keyword>
<dbReference type="InterPro" id="IPR001841">
    <property type="entry name" value="Znf_RING"/>
</dbReference>
<keyword evidence="4 8" id="KW-0863">Zinc-finger</keyword>
<comment type="similarity">
    <text evidence="7">Belongs to the RING-type zinc finger family. ATL subfamily.</text>
</comment>
<evidence type="ECO:0000256" key="8">
    <source>
        <dbReference type="PROSITE-ProRule" id="PRU00175"/>
    </source>
</evidence>
<dbReference type="SUPFAM" id="SSF57850">
    <property type="entry name" value="RING/U-box"/>
    <property type="match status" value="1"/>
</dbReference>
<dbReference type="EMBL" id="BJWL01000214">
    <property type="protein sequence ID" value="GFS34631.1"/>
    <property type="molecule type" value="Genomic_DNA"/>
</dbReference>
<feature type="signal peptide" evidence="10">
    <location>
        <begin position="1"/>
        <end position="28"/>
    </location>
</feature>
<evidence type="ECO:0000313" key="12">
    <source>
        <dbReference type="EMBL" id="GFS34631.1"/>
    </source>
</evidence>
<dbReference type="Pfam" id="PF13639">
    <property type="entry name" value="zf-RING_2"/>
    <property type="match status" value="1"/>
</dbReference>
<evidence type="ECO:0000256" key="6">
    <source>
        <dbReference type="ARBA" id="ARBA00022833"/>
    </source>
</evidence>
<keyword evidence="10" id="KW-0732">Signal</keyword>
<proteinExistence type="inferred from homology"/>
<dbReference type="AlphaFoldDB" id="A0A7J0DGC0"/>
<evidence type="ECO:0000259" key="11">
    <source>
        <dbReference type="PROSITE" id="PS50089"/>
    </source>
</evidence>
<dbReference type="SMART" id="SM00184">
    <property type="entry name" value="RING"/>
    <property type="match status" value="1"/>
</dbReference>
<evidence type="ECO:0000256" key="2">
    <source>
        <dbReference type="ARBA" id="ARBA00012483"/>
    </source>
</evidence>
<evidence type="ECO:0000256" key="9">
    <source>
        <dbReference type="SAM" id="MobiDB-lite"/>
    </source>
</evidence>
<comment type="caution">
    <text evidence="12">The sequence shown here is derived from an EMBL/GenBank/DDBJ whole genome shotgun (WGS) entry which is preliminary data.</text>
</comment>
<dbReference type="InterPro" id="IPR013083">
    <property type="entry name" value="Znf_RING/FYVE/PHD"/>
</dbReference>
<accession>A0A7J0DGC0</accession>
<dbReference type="CDD" id="cd16461">
    <property type="entry name" value="RING-H2_EL5-like"/>
    <property type="match status" value="1"/>
</dbReference>
<keyword evidence="13" id="KW-1185">Reference proteome</keyword>
<protein>
    <recommendedName>
        <fullName evidence="2">RING-type E3 ubiquitin transferase</fullName>
        <ecNumber evidence="2">2.3.2.27</ecNumber>
    </recommendedName>
</protein>
<dbReference type="GO" id="GO:0061630">
    <property type="term" value="F:ubiquitin protein ligase activity"/>
    <property type="evidence" value="ECO:0007669"/>
    <property type="project" value="UniProtKB-EC"/>
</dbReference>
<sequence length="239" mass="27343">MIAFFTIPPLFFFIVFVITHCYQRLGHGSDLDPELPDLEAGQVSLAHPPPPSTTAADHNRHNMGRFRNKIGTHRLVLPVDREYDRSTTDIHECAICLEEFRAGETCRVLLVCDHFFHPECIGLWLVENQTCPICRREGLNESEKSKTEKTLMKLKQGALEPAIHPKPTAFKRSLLFGNRSRGQSGRRNRNQIDRSFFVIGTDIKREVICSGGLRRVGLNRGERDFVAEHNERLGIRGWR</sequence>
<keyword evidence="5" id="KW-0833">Ubl conjugation pathway</keyword>
<evidence type="ECO:0000256" key="7">
    <source>
        <dbReference type="ARBA" id="ARBA00024209"/>
    </source>
</evidence>
<dbReference type="OrthoDB" id="9984778at2759"/>
<evidence type="ECO:0000256" key="1">
    <source>
        <dbReference type="ARBA" id="ARBA00000900"/>
    </source>
</evidence>
<evidence type="ECO:0000256" key="3">
    <source>
        <dbReference type="ARBA" id="ARBA00022723"/>
    </source>
</evidence>
<organism evidence="12 13">
    <name type="scientific">Actinidia rufa</name>
    <dbReference type="NCBI Taxonomy" id="165716"/>
    <lineage>
        <taxon>Eukaryota</taxon>
        <taxon>Viridiplantae</taxon>
        <taxon>Streptophyta</taxon>
        <taxon>Embryophyta</taxon>
        <taxon>Tracheophyta</taxon>
        <taxon>Spermatophyta</taxon>
        <taxon>Magnoliopsida</taxon>
        <taxon>eudicotyledons</taxon>
        <taxon>Gunneridae</taxon>
        <taxon>Pentapetalae</taxon>
        <taxon>asterids</taxon>
        <taxon>Ericales</taxon>
        <taxon>Actinidiaceae</taxon>
        <taxon>Actinidia</taxon>
    </lineage>
</organism>
<name>A0A7J0DGC0_9ERIC</name>
<feature type="domain" description="RING-type" evidence="11">
    <location>
        <begin position="93"/>
        <end position="135"/>
    </location>
</feature>